<dbReference type="GO" id="GO:0016020">
    <property type="term" value="C:membrane"/>
    <property type="evidence" value="ECO:0007669"/>
    <property type="project" value="UniProtKB-SubCell"/>
</dbReference>
<dbReference type="Pfam" id="PF00083">
    <property type="entry name" value="Sugar_tr"/>
    <property type="match status" value="1"/>
</dbReference>
<feature type="transmembrane region" description="Helical" evidence="5">
    <location>
        <begin position="224"/>
        <end position="246"/>
    </location>
</feature>
<feature type="transmembrane region" description="Helical" evidence="5">
    <location>
        <begin position="18"/>
        <end position="34"/>
    </location>
</feature>
<organism evidence="7 8">
    <name type="scientific">Pinctada imbricata</name>
    <name type="common">Atlantic pearl-oyster</name>
    <name type="synonym">Pinctada martensii</name>
    <dbReference type="NCBI Taxonomy" id="66713"/>
    <lineage>
        <taxon>Eukaryota</taxon>
        <taxon>Metazoa</taxon>
        <taxon>Spiralia</taxon>
        <taxon>Lophotrochozoa</taxon>
        <taxon>Mollusca</taxon>
        <taxon>Bivalvia</taxon>
        <taxon>Autobranchia</taxon>
        <taxon>Pteriomorphia</taxon>
        <taxon>Pterioida</taxon>
        <taxon>Pterioidea</taxon>
        <taxon>Pteriidae</taxon>
        <taxon>Pinctada</taxon>
    </lineage>
</organism>
<feature type="domain" description="Major facilitator superfamily (MFS) profile" evidence="6">
    <location>
        <begin position="1"/>
        <end position="279"/>
    </location>
</feature>
<accession>A0AA88Y300</accession>
<evidence type="ECO:0000259" key="6">
    <source>
        <dbReference type="PROSITE" id="PS50850"/>
    </source>
</evidence>
<dbReference type="AlphaFoldDB" id="A0AA88Y300"/>
<dbReference type="Proteomes" id="UP001186944">
    <property type="component" value="Unassembled WGS sequence"/>
</dbReference>
<dbReference type="PROSITE" id="PS50850">
    <property type="entry name" value="MFS"/>
    <property type="match status" value="1"/>
</dbReference>
<keyword evidence="3 5" id="KW-1133">Transmembrane helix</keyword>
<evidence type="ECO:0000256" key="4">
    <source>
        <dbReference type="ARBA" id="ARBA00023136"/>
    </source>
</evidence>
<dbReference type="Gene3D" id="1.20.1250.20">
    <property type="entry name" value="MFS general substrate transporter like domains"/>
    <property type="match status" value="1"/>
</dbReference>
<dbReference type="InterPro" id="IPR005828">
    <property type="entry name" value="MFS_sugar_transport-like"/>
</dbReference>
<protein>
    <recommendedName>
        <fullName evidence="6">Major facilitator superfamily (MFS) profile domain-containing protein</fullName>
    </recommendedName>
</protein>
<dbReference type="PANTHER" id="PTHR24064">
    <property type="entry name" value="SOLUTE CARRIER FAMILY 22 MEMBER"/>
    <property type="match status" value="1"/>
</dbReference>
<keyword evidence="2 5" id="KW-0812">Transmembrane</keyword>
<dbReference type="InterPro" id="IPR020846">
    <property type="entry name" value="MFS_dom"/>
</dbReference>
<feature type="transmembrane region" description="Helical" evidence="5">
    <location>
        <begin position="100"/>
        <end position="120"/>
    </location>
</feature>
<evidence type="ECO:0000313" key="8">
    <source>
        <dbReference type="Proteomes" id="UP001186944"/>
    </source>
</evidence>
<dbReference type="EMBL" id="VSWD01000007">
    <property type="protein sequence ID" value="KAK3096797.1"/>
    <property type="molecule type" value="Genomic_DNA"/>
</dbReference>
<evidence type="ECO:0000256" key="2">
    <source>
        <dbReference type="ARBA" id="ARBA00022692"/>
    </source>
</evidence>
<dbReference type="InterPro" id="IPR036259">
    <property type="entry name" value="MFS_trans_sf"/>
</dbReference>
<keyword evidence="4 5" id="KW-0472">Membrane</keyword>
<feature type="transmembrane region" description="Helical" evidence="5">
    <location>
        <begin position="132"/>
        <end position="149"/>
    </location>
</feature>
<evidence type="ECO:0000256" key="1">
    <source>
        <dbReference type="ARBA" id="ARBA00004141"/>
    </source>
</evidence>
<feature type="transmembrane region" description="Helical" evidence="5">
    <location>
        <begin position="189"/>
        <end position="212"/>
    </location>
</feature>
<feature type="transmembrane region" description="Helical" evidence="5">
    <location>
        <begin position="161"/>
        <end position="183"/>
    </location>
</feature>
<name>A0AA88Y300_PINIB</name>
<evidence type="ECO:0000256" key="3">
    <source>
        <dbReference type="ARBA" id="ARBA00022989"/>
    </source>
</evidence>
<comment type="subcellular location">
    <subcellularLocation>
        <location evidence="1">Membrane</location>
        <topology evidence="1">Multi-pass membrane protein</topology>
    </subcellularLocation>
</comment>
<dbReference type="SUPFAM" id="SSF103473">
    <property type="entry name" value="MFS general substrate transporter"/>
    <property type="match status" value="1"/>
</dbReference>
<evidence type="ECO:0000256" key="5">
    <source>
        <dbReference type="SAM" id="Phobius"/>
    </source>
</evidence>
<keyword evidence="8" id="KW-1185">Reference proteome</keyword>
<proteinExistence type="predicted"/>
<sequence length="282" mass="32067">MGELWLALFAYLIRNWKWLYFSCALFYIPFLIYLRPGVLPESPRWLISKGRTDEAFKTIQKAAKVNKVSLPKGANALKVSDQESLPFSTILRQLGRSRKLLIYLAIAMSNWFVVAMTTFGMKMNISHLGSNVYTSFTITVIADTLGTLLMFTMDRVGHKRLLVISVLSTGAACTVSFILILFVDNVSEWLVITFVMIGKLFNATEFGMAYTYTGELFPTDIRAFVLGSCSFFARIGSLASPYLYQIVRKPNLFRSCFVVQSNFYLLCQFLHLKFCTFKKSSH</sequence>
<reference evidence="7" key="1">
    <citation type="submission" date="2019-08" db="EMBL/GenBank/DDBJ databases">
        <title>The improved chromosome-level genome for the pearl oyster Pinctada fucata martensii using PacBio sequencing and Hi-C.</title>
        <authorList>
            <person name="Zheng Z."/>
        </authorList>
    </citation>
    <scope>NUCLEOTIDE SEQUENCE</scope>
    <source>
        <strain evidence="7">ZZ-2019</strain>
        <tissue evidence="7">Adductor muscle</tissue>
    </source>
</reference>
<gene>
    <name evidence="7" type="ORF">FSP39_003389</name>
</gene>
<dbReference type="GO" id="GO:0022857">
    <property type="term" value="F:transmembrane transporter activity"/>
    <property type="evidence" value="ECO:0007669"/>
    <property type="project" value="InterPro"/>
</dbReference>
<comment type="caution">
    <text evidence="7">The sequence shown here is derived from an EMBL/GenBank/DDBJ whole genome shotgun (WGS) entry which is preliminary data.</text>
</comment>
<evidence type="ECO:0000313" key="7">
    <source>
        <dbReference type="EMBL" id="KAK3096797.1"/>
    </source>
</evidence>